<dbReference type="AlphaFoldDB" id="A0A3P7L2C8"/>
<dbReference type="PANTHER" id="PTHR39948">
    <property type="entry name" value="GEO11419P1"/>
    <property type="match status" value="1"/>
</dbReference>
<dbReference type="OrthoDB" id="8912589at2759"/>
<accession>A0A3P7L2C8</accession>
<proteinExistence type="predicted"/>
<reference evidence="2 3" key="1">
    <citation type="submission" date="2018-11" db="EMBL/GenBank/DDBJ databases">
        <authorList>
            <consortium name="Pathogen Informatics"/>
        </authorList>
    </citation>
    <scope>NUCLEOTIDE SEQUENCE [LARGE SCALE GENOMIC DNA]</scope>
</reference>
<protein>
    <submittedName>
        <fullName evidence="2">Uncharacterized protein</fullName>
    </submittedName>
</protein>
<dbReference type="PANTHER" id="PTHR39948:SF1">
    <property type="entry name" value="GEO11419P1"/>
    <property type="match status" value="1"/>
</dbReference>
<keyword evidence="1" id="KW-1133">Transmembrane helix</keyword>
<keyword evidence="3" id="KW-1185">Reference proteome</keyword>
<sequence>MAGSICPGLLWSIIWFLLMLFIGWPVSGFLAAIYVILLPFAACIEPLNGLMEGLLKLVKLPYFWTKKAIRMAPLSECSLDE</sequence>
<feature type="transmembrane region" description="Helical" evidence="1">
    <location>
        <begin position="12"/>
        <end position="37"/>
    </location>
</feature>
<name>A0A3P7L2C8_DIBLA</name>
<dbReference type="EMBL" id="UYRU01051553">
    <property type="protein sequence ID" value="VDN11485.1"/>
    <property type="molecule type" value="Genomic_DNA"/>
</dbReference>
<evidence type="ECO:0000256" key="1">
    <source>
        <dbReference type="SAM" id="Phobius"/>
    </source>
</evidence>
<gene>
    <name evidence="2" type="ORF">DILT_LOCUS7316</name>
</gene>
<keyword evidence="1" id="KW-0812">Transmembrane</keyword>
<evidence type="ECO:0000313" key="2">
    <source>
        <dbReference type="EMBL" id="VDN11485.1"/>
    </source>
</evidence>
<evidence type="ECO:0000313" key="3">
    <source>
        <dbReference type="Proteomes" id="UP000281553"/>
    </source>
</evidence>
<keyword evidence="1" id="KW-0472">Membrane</keyword>
<dbReference type="Proteomes" id="UP000281553">
    <property type="component" value="Unassembled WGS sequence"/>
</dbReference>
<organism evidence="2 3">
    <name type="scientific">Dibothriocephalus latus</name>
    <name type="common">Fish tapeworm</name>
    <name type="synonym">Diphyllobothrium latum</name>
    <dbReference type="NCBI Taxonomy" id="60516"/>
    <lineage>
        <taxon>Eukaryota</taxon>
        <taxon>Metazoa</taxon>
        <taxon>Spiralia</taxon>
        <taxon>Lophotrochozoa</taxon>
        <taxon>Platyhelminthes</taxon>
        <taxon>Cestoda</taxon>
        <taxon>Eucestoda</taxon>
        <taxon>Diphyllobothriidea</taxon>
        <taxon>Diphyllobothriidae</taxon>
        <taxon>Dibothriocephalus</taxon>
    </lineage>
</organism>